<evidence type="ECO:0000256" key="6">
    <source>
        <dbReference type="ARBA" id="ARBA00023242"/>
    </source>
</evidence>
<protein>
    <submittedName>
        <fullName evidence="11">Uncharacterized protein</fullName>
    </submittedName>
</protein>
<keyword evidence="12" id="KW-1185">Reference proteome</keyword>
<evidence type="ECO:0000259" key="9">
    <source>
        <dbReference type="PROSITE" id="PS50097"/>
    </source>
</evidence>
<feature type="compositionally biased region" description="Low complexity" evidence="8">
    <location>
        <begin position="595"/>
        <end position="628"/>
    </location>
</feature>
<dbReference type="PROSITE" id="PS00028">
    <property type="entry name" value="ZINC_FINGER_C2H2_1"/>
    <property type="match status" value="1"/>
</dbReference>
<organism evidence="11 12">
    <name type="scientific">Petrolisthes cinctipes</name>
    <name type="common">Flat porcelain crab</name>
    <dbReference type="NCBI Taxonomy" id="88211"/>
    <lineage>
        <taxon>Eukaryota</taxon>
        <taxon>Metazoa</taxon>
        <taxon>Ecdysozoa</taxon>
        <taxon>Arthropoda</taxon>
        <taxon>Crustacea</taxon>
        <taxon>Multicrustacea</taxon>
        <taxon>Malacostraca</taxon>
        <taxon>Eumalacostraca</taxon>
        <taxon>Eucarida</taxon>
        <taxon>Decapoda</taxon>
        <taxon>Pleocyemata</taxon>
        <taxon>Anomura</taxon>
        <taxon>Galatheoidea</taxon>
        <taxon>Porcellanidae</taxon>
        <taxon>Petrolisthes</taxon>
    </lineage>
</organism>
<name>A0AAE1ETY2_PETCI</name>
<proteinExistence type="predicted"/>
<dbReference type="PANTHER" id="PTHR24394">
    <property type="entry name" value="ZINC FINGER PROTEIN"/>
    <property type="match status" value="1"/>
</dbReference>
<feature type="compositionally biased region" description="Pro residues" evidence="8">
    <location>
        <begin position="561"/>
        <end position="570"/>
    </location>
</feature>
<comment type="subcellular location">
    <subcellularLocation>
        <location evidence="1">Nucleus</location>
    </subcellularLocation>
</comment>
<feature type="domain" description="C2H2-type" evidence="10">
    <location>
        <begin position="427"/>
        <end position="454"/>
    </location>
</feature>
<evidence type="ECO:0000256" key="1">
    <source>
        <dbReference type="ARBA" id="ARBA00004123"/>
    </source>
</evidence>
<feature type="region of interest" description="Disordered" evidence="8">
    <location>
        <begin position="194"/>
        <end position="215"/>
    </location>
</feature>
<dbReference type="InterPro" id="IPR036236">
    <property type="entry name" value="Znf_C2H2_sf"/>
</dbReference>
<evidence type="ECO:0000256" key="5">
    <source>
        <dbReference type="ARBA" id="ARBA00022833"/>
    </source>
</evidence>
<feature type="compositionally biased region" description="Basic and acidic residues" evidence="8">
    <location>
        <begin position="194"/>
        <end position="206"/>
    </location>
</feature>
<feature type="compositionally biased region" description="Polar residues" evidence="8">
    <location>
        <begin position="523"/>
        <end position="534"/>
    </location>
</feature>
<feature type="region of interest" description="Disordered" evidence="8">
    <location>
        <begin position="522"/>
        <end position="767"/>
    </location>
</feature>
<dbReference type="InterPro" id="IPR000210">
    <property type="entry name" value="BTB/POZ_dom"/>
</dbReference>
<evidence type="ECO:0000313" key="11">
    <source>
        <dbReference type="EMBL" id="KAK3861287.1"/>
    </source>
</evidence>
<feature type="compositionally biased region" description="Basic and acidic residues" evidence="8">
    <location>
        <begin position="370"/>
        <end position="380"/>
    </location>
</feature>
<feature type="domain" description="BTB" evidence="9">
    <location>
        <begin position="76"/>
        <end position="143"/>
    </location>
</feature>
<comment type="caution">
    <text evidence="11">The sequence shown here is derived from an EMBL/GenBank/DDBJ whole genome shotgun (WGS) entry which is preliminary data.</text>
</comment>
<dbReference type="AlphaFoldDB" id="A0AAE1ETY2"/>
<gene>
    <name evidence="11" type="ORF">Pcinc_032719</name>
</gene>
<reference evidence="11" key="1">
    <citation type="submission" date="2023-10" db="EMBL/GenBank/DDBJ databases">
        <title>Genome assemblies of two species of porcelain crab, Petrolisthes cinctipes and Petrolisthes manimaculis (Anomura: Porcellanidae).</title>
        <authorList>
            <person name="Angst P."/>
        </authorList>
    </citation>
    <scope>NUCLEOTIDE SEQUENCE</scope>
    <source>
        <strain evidence="11">PB745_01</strain>
        <tissue evidence="11">Gill</tissue>
    </source>
</reference>
<dbReference type="Pfam" id="PF00651">
    <property type="entry name" value="BTB"/>
    <property type="match status" value="1"/>
</dbReference>
<feature type="compositionally biased region" description="Basic and acidic residues" evidence="8">
    <location>
        <begin position="319"/>
        <end position="349"/>
    </location>
</feature>
<dbReference type="GO" id="GO:0005634">
    <property type="term" value="C:nucleus"/>
    <property type="evidence" value="ECO:0007669"/>
    <property type="project" value="UniProtKB-SubCell"/>
</dbReference>
<evidence type="ECO:0000256" key="2">
    <source>
        <dbReference type="ARBA" id="ARBA00022723"/>
    </source>
</evidence>
<dbReference type="SUPFAM" id="SSF57667">
    <property type="entry name" value="beta-beta-alpha zinc fingers"/>
    <property type="match status" value="1"/>
</dbReference>
<feature type="domain" description="C2H2-type" evidence="10">
    <location>
        <begin position="399"/>
        <end position="427"/>
    </location>
</feature>
<keyword evidence="6" id="KW-0539">Nucleus</keyword>
<dbReference type="EMBL" id="JAWQEG010004515">
    <property type="protein sequence ID" value="KAK3861287.1"/>
    <property type="molecule type" value="Genomic_DNA"/>
</dbReference>
<feature type="region of interest" description="Disordered" evidence="8">
    <location>
        <begin position="249"/>
        <end position="268"/>
    </location>
</feature>
<keyword evidence="4 7" id="KW-0863">Zinc-finger</keyword>
<feature type="compositionally biased region" description="Polar residues" evidence="8">
    <location>
        <begin position="697"/>
        <end position="735"/>
    </location>
</feature>
<feature type="compositionally biased region" description="Pro residues" evidence="8">
    <location>
        <begin position="577"/>
        <end position="594"/>
    </location>
</feature>
<dbReference type="Proteomes" id="UP001286313">
    <property type="component" value="Unassembled WGS sequence"/>
</dbReference>
<dbReference type="GO" id="GO:0000981">
    <property type="term" value="F:DNA-binding transcription factor activity, RNA polymerase II-specific"/>
    <property type="evidence" value="ECO:0007669"/>
    <property type="project" value="TreeGrafter"/>
</dbReference>
<dbReference type="SMART" id="SM00225">
    <property type="entry name" value="BTB"/>
    <property type="match status" value="1"/>
</dbReference>
<keyword evidence="2" id="KW-0479">Metal-binding</keyword>
<sequence length="767" mass="86267">MLSFMSCCIVLGLGYEEIRIDFSDSSNHCLTFLLLVRVKMCTMADDDVESVMLKWTDHKQVFARVLSTLREKEVFADVLLYCGRKRYAAHKFILSTCSSYLEGVLAGAGSEAEPVSLVLADTPPAALEALLDFMYLGEADLEPPLLDPLLDLAHDLRVRGLITPSLDPEAQKMRELMRSQKVTKPPKIVKWEETKVSEGENEKTESPEVEQEEETKPLEVKIVEYPTPPGKTKYPEIRRKSVKQNTLQVQLLEEERKRRKERDKRREELLKQNMDMAAAMKRYNVLKTMELRKKQEEKKRKNEQRKSKEICIARYREEKLRKRHTMTPEESRKKEKKTMKSIEEKERKNEKKKTSKINERENSKVMEMMKSPEVDKERKTSSQVGEMEQHSMSFIPKNFRCKFCQDSFCTFQDLDLHHSSTHEKKMLTCPECSFRTPFKDNLSKHIATHISSMPYVCLYCMARHTLEKLHINHQRNVHPGRPVRINKPSNPTMPAIKRKMYHDVVRPSKVVVRDIMLEKKLTFSPSPSPTNMVLNSPGSNTPPSPTSSGVYHFTMASPSSSPVPPKPPNPSHTSTSPSPPPSSLPVASPAPPLPSSSSSSQLSPPAEAPPTSCLSSSPSSPGSPILIPQTTSCFVQLFRGLSRSPSPDPLAGSESDTGSKYLSESSSSASSSTRRRGRPRGPGTKNRVGTKRHKHSSSSAIPKRSQNLNSNPHSPSITSQSPTLSLASASSEDSNPPSPQSCPRKMSSRGRGSALRIETLKRHSREK</sequence>
<feature type="compositionally biased region" description="Low complexity" evidence="8">
    <location>
        <begin position="659"/>
        <end position="672"/>
    </location>
</feature>
<evidence type="ECO:0000256" key="3">
    <source>
        <dbReference type="ARBA" id="ARBA00022737"/>
    </source>
</evidence>
<dbReference type="InterPro" id="IPR011333">
    <property type="entry name" value="SKP1/BTB/POZ_sf"/>
</dbReference>
<evidence type="ECO:0000259" key="10">
    <source>
        <dbReference type="PROSITE" id="PS50157"/>
    </source>
</evidence>
<keyword evidence="5" id="KW-0862">Zinc</keyword>
<dbReference type="InterPro" id="IPR013087">
    <property type="entry name" value="Znf_C2H2_type"/>
</dbReference>
<evidence type="ECO:0000313" key="12">
    <source>
        <dbReference type="Proteomes" id="UP001286313"/>
    </source>
</evidence>
<accession>A0AAE1ETY2</accession>
<dbReference type="PANTHER" id="PTHR24394:SF29">
    <property type="entry name" value="MYONEURIN"/>
    <property type="match status" value="1"/>
</dbReference>
<keyword evidence="3" id="KW-0677">Repeat</keyword>
<feature type="region of interest" description="Disordered" evidence="8">
    <location>
        <begin position="319"/>
        <end position="388"/>
    </location>
</feature>
<feature type="region of interest" description="Disordered" evidence="8">
    <location>
        <begin position="291"/>
        <end position="310"/>
    </location>
</feature>
<evidence type="ECO:0000256" key="4">
    <source>
        <dbReference type="ARBA" id="ARBA00022771"/>
    </source>
</evidence>
<evidence type="ECO:0000256" key="7">
    <source>
        <dbReference type="PROSITE-ProRule" id="PRU00042"/>
    </source>
</evidence>
<dbReference type="CDD" id="cd18186">
    <property type="entry name" value="BTB_POZ_ZBTB_KLHL-like"/>
    <property type="match status" value="1"/>
</dbReference>
<evidence type="ECO:0000256" key="8">
    <source>
        <dbReference type="SAM" id="MobiDB-lite"/>
    </source>
</evidence>
<dbReference type="Gene3D" id="3.30.160.60">
    <property type="entry name" value="Classic Zinc Finger"/>
    <property type="match status" value="1"/>
</dbReference>
<feature type="compositionally biased region" description="Basic and acidic residues" evidence="8">
    <location>
        <begin position="758"/>
        <end position="767"/>
    </location>
</feature>
<dbReference type="SMART" id="SM00355">
    <property type="entry name" value="ZnF_C2H2"/>
    <property type="match status" value="3"/>
</dbReference>
<dbReference type="GO" id="GO:0008270">
    <property type="term" value="F:zinc ion binding"/>
    <property type="evidence" value="ECO:0007669"/>
    <property type="project" value="UniProtKB-KW"/>
</dbReference>
<dbReference type="PROSITE" id="PS50097">
    <property type="entry name" value="BTB"/>
    <property type="match status" value="1"/>
</dbReference>
<dbReference type="PROSITE" id="PS50157">
    <property type="entry name" value="ZINC_FINGER_C2H2_2"/>
    <property type="match status" value="2"/>
</dbReference>
<dbReference type="SUPFAM" id="SSF54695">
    <property type="entry name" value="POZ domain"/>
    <property type="match status" value="1"/>
</dbReference>
<dbReference type="Gene3D" id="3.30.710.10">
    <property type="entry name" value="Potassium Channel Kv1.1, Chain A"/>
    <property type="match status" value="1"/>
</dbReference>